<feature type="domain" description="Flagellar motor switch protein FliN-like C-terminal" evidence="2">
    <location>
        <begin position="249"/>
        <end position="317"/>
    </location>
</feature>
<dbReference type="GO" id="GO:0003774">
    <property type="term" value="F:cytoskeletal motor activity"/>
    <property type="evidence" value="ECO:0007669"/>
    <property type="project" value="InterPro"/>
</dbReference>
<dbReference type="GO" id="GO:0071978">
    <property type="term" value="P:bacterial-type flagellum-dependent swarming motility"/>
    <property type="evidence" value="ECO:0007669"/>
    <property type="project" value="TreeGrafter"/>
</dbReference>
<name>A0A0T9U4S7_YERAL</name>
<dbReference type="RefSeq" id="WP_042839434.1">
    <property type="nucleotide sequence ID" value="NZ_CQEJ01000012.1"/>
</dbReference>
<dbReference type="Pfam" id="PF01052">
    <property type="entry name" value="FliMN_C"/>
    <property type="match status" value="1"/>
</dbReference>
<proteinExistence type="inferred from homology"/>
<dbReference type="NCBIfam" id="TIGR02551">
    <property type="entry name" value="SpaO_YscQ"/>
    <property type="match status" value="1"/>
</dbReference>
<gene>
    <name evidence="3" type="ORF">ERS137965_02337</name>
</gene>
<organism evidence="3 4">
    <name type="scientific">Yersinia aldovae</name>
    <dbReference type="NCBI Taxonomy" id="29483"/>
    <lineage>
        <taxon>Bacteria</taxon>
        <taxon>Pseudomonadati</taxon>
        <taxon>Pseudomonadota</taxon>
        <taxon>Gammaproteobacteria</taxon>
        <taxon>Enterobacterales</taxon>
        <taxon>Yersiniaceae</taxon>
        <taxon>Yersinia</taxon>
    </lineage>
</organism>
<dbReference type="GO" id="GO:0030254">
    <property type="term" value="P:protein secretion by the type III secretion system"/>
    <property type="evidence" value="ECO:0007669"/>
    <property type="project" value="InterPro"/>
</dbReference>
<dbReference type="STRING" id="1453495.AT01_1108"/>
<evidence type="ECO:0000313" key="4">
    <source>
        <dbReference type="Proteomes" id="UP000041595"/>
    </source>
</evidence>
<dbReference type="InterPro" id="IPR036429">
    <property type="entry name" value="SpoA-like_sf"/>
</dbReference>
<dbReference type="eggNOG" id="COG1886">
    <property type="taxonomic scope" value="Bacteria"/>
</dbReference>
<dbReference type="EMBL" id="CQEJ01000012">
    <property type="protein sequence ID" value="CNL19801.1"/>
    <property type="molecule type" value="Genomic_DNA"/>
</dbReference>
<dbReference type="InterPro" id="IPR001543">
    <property type="entry name" value="FliN-like_C"/>
</dbReference>
<sequence>MSTMTPSEGELAKYLPVEGVSLGALHIVAQQWTVAQPGVAFAVTLEGTECDIWLPQGDWQTWCETMIGSSDSNAIDPQLLAGVAEWGLSPLLAASDAVMANPSGYPRDCSSFPQQLALTFSWQIEQHRFRALLFGWPPAYFLSLIPLVKTTVRSVHVLPPIAFACYAGWCSLSLSELRGLNMGDGVRMQPFGHLRAGECILLLSAGVAARVSFAQENNMQISELVQDVESLLMEERDDVDNPPPLAVSIDDLPQILLVEVGQVDISLGALRALRVGDLLPVAAQFGGEVKLRLNGRVLGAGELVGCGDSFLVRINRWYLSPAEVAQTQGDTVNT</sequence>
<comment type="similarity">
    <text evidence="1">Belongs to the FliN/MopA/SpaO family.</text>
</comment>
<dbReference type="PANTHER" id="PTHR30034">
    <property type="entry name" value="FLAGELLAR MOTOR SWITCH PROTEIN FLIM"/>
    <property type="match status" value="1"/>
</dbReference>
<dbReference type="PRINTS" id="PR00956">
    <property type="entry name" value="FLGMOTORFLIN"/>
</dbReference>
<evidence type="ECO:0000259" key="2">
    <source>
        <dbReference type="Pfam" id="PF01052"/>
    </source>
</evidence>
<accession>A0A0T9U4S7</accession>
<dbReference type="GO" id="GO:0009425">
    <property type="term" value="C:bacterial-type flagellum basal body"/>
    <property type="evidence" value="ECO:0007669"/>
    <property type="project" value="InterPro"/>
</dbReference>
<dbReference type="InterPro" id="IPR013385">
    <property type="entry name" value="T3SS_SpaO/YscQ/SpaO"/>
</dbReference>
<reference evidence="3 4" key="1">
    <citation type="submission" date="2015-03" db="EMBL/GenBank/DDBJ databases">
        <authorList>
            <person name="Murphy D."/>
        </authorList>
    </citation>
    <scope>NUCLEOTIDE SEQUENCE [LARGE SCALE GENOMIC DNA]</scope>
    <source>
        <strain evidence="3 4">IP06005</strain>
    </source>
</reference>
<dbReference type="AlphaFoldDB" id="A0A0T9U4S7"/>
<evidence type="ECO:0000313" key="3">
    <source>
        <dbReference type="EMBL" id="CNL19801.1"/>
    </source>
</evidence>
<dbReference type="GO" id="GO:0050918">
    <property type="term" value="P:positive chemotaxis"/>
    <property type="evidence" value="ECO:0007669"/>
    <property type="project" value="TreeGrafter"/>
</dbReference>
<dbReference type="Proteomes" id="UP000041595">
    <property type="component" value="Unassembled WGS sequence"/>
</dbReference>
<dbReference type="SUPFAM" id="SSF101801">
    <property type="entry name" value="Surface presentation of antigens (SPOA)"/>
    <property type="match status" value="1"/>
</dbReference>
<protein>
    <submittedName>
        <fullName evidence="3">Type III secretion system protein SsaQ</fullName>
    </submittedName>
</protein>
<dbReference type="Gene3D" id="2.30.330.10">
    <property type="entry name" value="SpoA-like"/>
    <property type="match status" value="1"/>
</dbReference>
<dbReference type="NCBIfam" id="NF005956">
    <property type="entry name" value="PRK08035.1"/>
    <property type="match status" value="1"/>
</dbReference>
<dbReference type="InterPro" id="IPR001172">
    <property type="entry name" value="FliN_T3SS_HrcQb"/>
</dbReference>
<dbReference type="PANTHER" id="PTHR30034:SF5">
    <property type="entry name" value="SECRETION SYSTEM APPARATUS PROTEIN SSAQ"/>
    <property type="match status" value="1"/>
</dbReference>
<evidence type="ECO:0000256" key="1">
    <source>
        <dbReference type="ARBA" id="ARBA00009226"/>
    </source>
</evidence>